<dbReference type="AlphaFoldDB" id="A0A3P8UVL8"/>
<accession>A0A3P8UVL8</accession>
<dbReference type="Ensembl" id="ENSCSET00000004360.1">
    <property type="protein sequence ID" value="ENSCSEP00000004305.1"/>
    <property type="gene ID" value="ENSCSEG00000002798.1"/>
</dbReference>
<name>A0A3P8UVL8_CYNSE</name>
<dbReference type="GeneTree" id="ENSGT00940000177291"/>
<evidence type="ECO:0000313" key="3">
    <source>
        <dbReference type="Proteomes" id="UP000265120"/>
    </source>
</evidence>
<dbReference type="Proteomes" id="UP000265120">
    <property type="component" value="Chromosome 2"/>
</dbReference>
<evidence type="ECO:0000256" key="1">
    <source>
        <dbReference type="SAM" id="SignalP"/>
    </source>
</evidence>
<reference evidence="2" key="3">
    <citation type="submission" date="2025-09" db="UniProtKB">
        <authorList>
            <consortium name="Ensembl"/>
        </authorList>
    </citation>
    <scope>IDENTIFICATION</scope>
</reference>
<dbReference type="InParanoid" id="A0A3P8UVL8"/>
<organism evidence="2 3">
    <name type="scientific">Cynoglossus semilaevis</name>
    <name type="common">Tongue sole</name>
    <dbReference type="NCBI Taxonomy" id="244447"/>
    <lineage>
        <taxon>Eukaryota</taxon>
        <taxon>Metazoa</taxon>
        <taxon>Chordata</taxon>
        <taxon>Craniata</taxon>
        <taxon>Vertebrata</taxon>
        <taxon>Euteleostomi</taxon>
        <taxon>Actinopterygii</taxon>
        <taxon>Neopterygii</taxon>
        <taxon>Teleostei</taxon>
        <taxon>Neoteleostei</taxon>
        <taxon>Acanthomorphata</taxon>
        <taxon>Carangaria</taxon>
        <taxon>Pleuronectiformes</taxon>
        <taxon>Pleuronectoidei</taxon>
        <taxon>Cynoglossidae</taxon>
        <taxon>Cynoglossinae</taxon>
        <taxon>Cynoglossus</taxon>
    </lineage>
</organism>
<keyword evidence="1" id="KW-0732">Signal</keyword>
<dbReference type="OMA" id="READNMI"/>
<reference evidence="2" key="2">
    <citation type="submission" date="2025-08" db="UniProtKB">
        <authorList>
            <consortium name="Ensembl"/>
        </authorList>
    </citation>
    <scope>IDENTIFICATION</scope>
</reference>
<feature type="signal peptide" evidence="1">
    <location>
        <begin position="1"/>
        <end position="19"/>
    </location>
</feature>
<protein>
    <submittedName>
        <fullName evidence="2">Uncharacterized protein</fullName>
    </submittedName>
</protein>
<evidence type="ECO:0000313" key="2">
    <source>
        <dbReference type="Ensembl" id="ENSCSEP00000004305.1"/>
    </source>
</evidence>
<feature type="chain" id="PRO_5046572208" evidence="1">
    <location>
        <begin position="20"/>
        <end position="170"/>
    </location>
</feature>
<reference evidence="2 3" key="1">
    <citation type="journal article" date="2014" name="Nat. Genet.">
        <title>Whole-genome sequence of a flatfish provides insights into ZW sex chromosome evolution and adaptation to a benthic lifestyle.</title>
        <authorList>
            <person name="Chen S."/>
            <person name="Zhang G."/>
            <person name="Shao C."/>
            <person name="Huang Q."/>
            <person name="Liu G."/>
            <person name="Zhang P."/>
            <person name="Song W."/>
            <person name="An N."/>
            <person name="Chalopin D."/>
            <person name="Volff J.N."/>
            <person name="Hong Y."/>
            <person name="Li Q."/>
            <person name="Sha Z."/>
            <person name="Zhou H."/>
            <person name="Xie M."/>
            <person name="Yu Q."/>
            <person name="Liu Y."/>
            <person name="Xiang H."/>
            <person name="Wang N."/>
            <person name="Wu K."/>
            <person name="Yang C."/>
            <person name="Zhou Q."/>
            <person name="Liao X."/>
            <person name="Yang L."/>
            <person name="Hu Q."/>
            <person name="Zhang J."/>
            <person name="Meng L."/>
            <person name="Jin L."/>
            <person name="Tian Y."/>
            <person name="Lian J."/>
            <person name="Yang J."/>
            <person name="Miao G."/>
            <person name="Liu S."/>
            <person name="Liang Z."/>
            <person name="Yan F."/>
            <person name="Li Y."/>
            <person name="Sun B."/>
            <person name="Zhang H."/>
            <person name="Zhang J."/>
            <person name="Zhu Y."/>
            <person name="Du M."/>
            <person name="Zhao Y."/>
            <person name="Schartl M."/>
            <person name="Tang Q."/>
            <person name="Wang J."/>
        </authorList>
    </citation>
    <scope>NUCLEOTIDE SEQUENCE</scope>
</reference>
<proteinExistence type="predicted"/>
<sequence length="170" mass="18240">MSASLGNLCVGALKTGLLALTAQPVLFDELIAWTAVQAKLQTTTVLRIVQVLLWHSDGKGQITAYASNNNGCADVASQDLYLAAHSGATSLCDGQAAALPAVASPILKSQRQILCRSLVHLLICTSLIGLEDNCNLYNLANYRYNVVGEKKEPHVKCFATYGHVTYLCFI</sequence>
<keyword evidence="3" id="KW-1185">Reference proteome</keyword>